<sequence length="114" mass="13527">MNTKKLLFNLYDNKLESYQMVASYVTSRIRRLQNRIYKASLLNKREKVHFLQRKLIYNLYAKLVSVRRVTTENKGRNSPGLDLQLYISPRKKTEKLKLAKSLKIDGRASPIRRK</sequence>
<feature type="domain" description="Reverse transcriptase N-terminal" evidence="1">
    <location>
        <begin position="25"/>
        <end position="95"/>
    </location>
</feature>
<dbReference type="EMBL" id="MN201587">
    <property type="protein sequence ID" value="QKS32311.1"/>
    <property type="molecule type" value="Genomic_DNA"/>
</dbReference>
<dbReference type="AlphaFoldDB" id="A0A345HH07"/>
<dbReference type="InterPro" id="IPR025960">
    <property type="entry name" value="RVT_N"/>
</dbReference>
<evidence type="ECO:0000313" key="2">
    <source>
        <dbReference type="EMBL" id="AXG75897.1"/>
    </source>
</evidence>
<dbReference type="GeneID" id="37867953"/>
<organism evidence="2">
    <name type="scientific">Caulerpa lentillifera</name>
    <dbReference type="NCBI Taxonomy" id="148947"/>
    <lineage>
        <taxon>Eukaryota</taxon>
        <taxon>Viridiplantae</taxon>
        <taxon>Chlorophyta</taxon>
        <taxon>core chlorophytes</taxon>
        <taxon>Ulvophyceae</taxon>
        <taxon>TCBD clade</taxon>
        <taxon>Bryopsidales</taxon>
        <taxon>Halimedineae</taxon>
        <taxon>Caulerpaceae</taxon>
        <taxon>Caulerpa</taxon>
    </lineage>
</organism>
<gene>
    <name evidence="2" type="primary">orf114</name>
</gene>
<keyword evidence="2" id="KW-0150">Chloroplast</keyword>
<dbReference type="Pfam" id="PF13655">
    <property type="entry name" value="RVT_N"/>
    <property type="match status" value="1"/>
</dbReference>
<dbReference type="RefSeq" id="YP_009514395.1">
    <property type="nucleotide sequence ID" value="NC_039377.1"/>
</dbReference>
<name>A0A345HH07_9CHLO</name>
<reference evidence="2" key="1">
    <citation type="submission" date="2018-01" db="EMBL/GenBank/DDBJ databases">
        <title>Complete Chloroplast Genome of Caulerpa lentillifera.</title>
        <authorList>
            <person name="Gao D."/>
            <person name="Sun Z."/>
            <person name="Yao J."/>
            <person name="Tan W."/>
        </authorList>
    </citation>
    <scope>NUCLEOTIDE SEQUENCE</scope>
</reference>
<evidence type="ECO:0000259" key="1">
    <source>
        <dbReference type="Pfam" id="PF13655"/>
    </source>
</evidence>
<dbReference type="EMBL" id="MG753774">
    <property type="protein sequence ID" value="AXG75897.1"/>
    <property type="molecule type" value="Genomic_DNA"/>
</dbReference>
<reference evidence="3" key="2">
    <citation type="submission" date="2019-07" db="EMBL/GenBank/DDBJ databases">
        <authorList>
            <person name="Jia X."/>
        </authorList>
    </citation>
    <scope>NUCLEOTIDE SEQUENCE</scope>
</reference>
<protein>
    <recommendedName>
        <fullName evidence="1">Reverse transcriptase N-terminal domain-containing protein</fullName>
    </recommendedName>
</protein>
<accession>A0A345HH07</accession>
<keyword evidence="2" id="KW-0934">Plastid</keyword>
<proteinExistence type="predicted"/>
<evidence type="ECO:0000313" key="3">
    <source>
        <dbReference type="EMBL" id="QKS32311.1"/>
    </source>
</evidence>
<geneLocation type="chloroplast" evidence="2"/>